<organism evidence="2 3">
    <name type="scientific">Puccinia striiformis f. sp. tritici PST-78</name>
    <dbReference type="NCBI Taxonomy" id="1165861"/>
    <lineage>
        <taxon>Eukaryota</taxon>
        <taxon>Fungi</taxon>
        <taxon>Dikarya</taxon>
        <taxon>Basidiomycota</taxon>
        <taxon>Pucciniomycotina</taxon>
        <taxon>Pucciniomycetes</taxon>
        <taxon>Pucciniales</taxon>
        <taxon>Pucciniaceae</taxon>
        <taxon>Puccinia</taxon>
    </lineage>
</organism>
<reference evidence="3" key="1">
    <citation type="submission" date="2014-03" db="EMBL/GenBank/DDBJ databases">
        <title>The Genome Sequence of Puccinia striiformis f. sp. tritici PST-78.</title>
        <authorList>
            <consortium name="The Broad Institute Genome Sequencing Platform"/>
            <person name="Cuomo C."/>
            <person name="Hulbert S."/>
            <person name="Chen X."/>
            <person name="Walker B."/>
            <person name="Young S.K."/>
            <person name="Zeng Q."/>
            <person name="Gargeya S."/>
            <person name="Fitzgerald M."/>
            <person name="Haas B."/>
            <person name="Abouelleil A."/>
            <person name="Alvarado L."/>
            <person name="Arachchi H.M."/>
            <person name="Berlin A.M."/>
            <person name="Chapman S.B."/>
            <person name="Goldberg J."/>
            <person name="Griggs A."/>
            <person name="Gujja S."/>
            <person name="Hansen M."/>
            <person name="Howarth C."/>
            <person name="Imamovic A."/>
            <person name="Larimer J."/>
            <person name="McCowan C."/>
            <person name="Montmayeur A."/>
            <person name="Murphy C."/>
            <person name="Neiman D."/>
            <person name="Pearson M."/>
            <person name="Priest M."/>
            <person name="Roberts A."/>
            <person name="Saif S."/>
            <person name="Shea T."/>
            <person name="Sisk P."/>
            <person name="Sykes S."/>
            <person name="Wortman J."/>
            <person name="Nusbaum C."/>
            <person name="Birren B."/>
        </authorList>
    </citation>
    <scope>NUCLEOTIDE SEQUENCE [LARGE SCALE GENOMIC DNA]</scope>
    <source>
        <strain evidence="3">race PST-78</strain>
    </source>
</reference>
<dbReference type="AlphaFoldDB" id="A0A0L0VNR0"/>
<evidence type="ECO:0000313" key="2">
    <source>
        <dbReference type="EMBL" id="KNF00918.1"/>
    </source>
</evidence>
<evidence type="ECO:0000313" key="3">
    <source>
        <dbReference type="Proteomes" id="UP000054564"/>
    </source>
</evidence>
<name>A0A0L0VNR0_9BASI</name>
<dbReference type="Proteomes" id="UP000054564">
    <property type="component" value="Unassembled WGS sequence"/>
</dbReference>
<feature type="region of interest" description="Disordered" evidence="1">
    <location>
        <begin position="162"/>
        <end position="198"/>
    </location>
</feature>
<dbReference type="EMBL" id="AJIL01000033">
    <property type="protein sequence ID" value="KNF00918.1"/>
    <property type="molecule type" value="Genomic_DNA"/>
</dbReference>
<accession>A0A0L0VNR0</accession>
<keyword evidence="3" id="KW-1185">Reference proteome</keyword>
<protein>
    <submittedName>
        <fullName evidence="2">Uncharacterized protein</fullName>
    </submittedName>
</protein>
<sequence length="198" mass="22088">MSELLARSSSQDERVTLDVSTRGMGCQKAHMFNYLRSDLDRLVLVTRKAPTTVGRPFDSRQTATDFLTPIERQVLRVPDVSSESHLRSLQAKGKTREKRWQCRGVVYKVTSNSLDHHELTNQTNMKSGFYASCFLVAFVSSLPFAFRSVAAATPIEHQARQISSVNQASGSGRQSTSNSQVTPSLSRCKHPPNDENLE</sequence>
<feature type="compositionally biased region" description="Polar residues" evidence="1">
    <location>
        <begin position="162"/>
        <end position="185"/>
    </location>
</feature>
<proteinExistence type="predicted"/>
<evidence type="ECO:0000256" key="1">
    <source>
        <dbReference type="SAM" id="MobiDB-lite"/>
    </source>
</evidence>
<comment type="caution">
    <text evidence="2">The sequence shown here is derived from an EMBL/GenBank/DDBJ whole genome shotgun (WGS) entry which is preliminary data.</text>
</comment>
<gene>
    <name evidence="2" type="ORF">PSTG_05815</name>
</gene>